<dbReference type="GO" id="GO:0008610">
    <property type="term" value="P:lipid biosynthetic process"/>
    <property type="evidence" value="ECO:0007669"/>
    <property type="project" value="TreeGrafter"/>
</dbReference>
<dbReference type="AlphaFoldDB" id="A0A229RR40"/>
<protein>
    <submittedName>
        <fullName evidence="3">Thioesterase</fullName>
    </submittedName>
</protein>
<dbReference type="EMBL" id="NMQT01000115">
    <property type="protein sequence ID" value="OXM49152.1"/>
    <property type="molecule type" value="Genomic_DNA"/>
</dbReference>
<dbReference type="PANTHER" id="PTHR11487">
    <property type="entry name" value="THIOESTERASE"/>
    <property type="match status" value="1"/>
</dbReference>
<comment type="caution">
    <text evidence="3">The sequence shown here is derived from an EMBL/GenBank/DDBJ whole genome shotgun (WGS) entry which is preliminary data.</text>
</comment>
<gene>
    <name evidence="3" type="ORF">CFP71_30840</name>
</gene>
<name>A0A229RR40_9PSEU</name>
<dbReference type="Proteomes" id="UP000215223">
    <property type="component" value="Unassembled WGS sequence"/>
</dbReference>
<feature type="domain" description="Thioesterase" evidence="2">
    <location>
        <begin position="22"/>
        <end position="246"/>
    </location>
</feature>
<evidence type="ECO:0000259" key="2">
    <source>
        <dbReference type="Pfam" id="PF00975"/>
    </source>
</evidence>
<dbReference type="InterPro" id="IPR029058">
    <property type="entry name" value="AB_hydrolase_fold"/>
</dbReference>
<dbReference type="Gene3D" id="3.40.50.1820">
    <property type="entry name" value="alpha/beta hydrolase"/>
    <property type="match status" value="1"/>
</dbReference>
<sequence>MTAPSTARPWLPGGIPPGGATRLFCFPHAGASAVVYREWVLAAGDDLVVLPVQLPGRAERGRETPHEDVESLVEAVIDGLGDALTGDFAFFGHSVGALTAYLLTRRLAERGATLPKHLFVSGRAAPQLPDTRLQLRDLPDERLAAELHALGGLPDVLRRERELLAMFLPLMRADLAVNETYRHVPGEPLPVPLTVFGGDHDPRADLDELAAWLELAADSTMVTYPGGHFYLEQRVPELLGVIHRKLGR</sequence>
<dbReference type="RefSeq" id="WP_093937475.1">
    <property type="nucleotide sequence ID" value="NZ_NMQT01000115.1"/>
</dbReference>
<evidence type="ECO:0000313" key="3">
    <source>
        <dbReference type="EMBL" id="OXM49152.1"/>
    </source>
</evidence>
<comment type="similarity">
    <text evidence="1">Belongs to the thioesterase family.</text>
</comment>
<evidence type="ECO:0000313" key="4">
    <source>
        <dbReference type="Proteomes" id="UP000215223"/>
    </source>
</evidence>
<dbReference type="OrthoDB" id="4169718at2"/>
<dbReference type="InterPro" id="IPR012223">
    <property type="entry name" value="TEII"/>
</dbReference>
<proteinExistence type="inferred from homology"/>
<keyword evidence="4" id="KW-1185">Reference proteome</keyword>
<dbReference type="SUPFAM" id="SSF53474">
    <property type="entry name" value="alpha/beta-Hydrolases"/>
    <property type="match status" value="1"/>
</dbReference>
<accession>A0A229RR40</accession>
<organism evidence="3 4">
    <name type="scientific">Amycolatopsis thailandensis</name>
    <dbReference type="NCBI Taxonomy" id="589330"/>
    <lineage>
        <taxon>Bacteria</taxon>
        <taxon>Bacillati</taxon>
        <taxon>Actinomycetota</taxon>
        <taxon>Actinomycetes</taxon>
        <taxon>Pseudonocardiales</taxon>
        <taxon>Pseudonocardiaceae</taxon>
        <taxon>Amycolatopsis</taxon>
    </lineage>
</organism>
<dbReference type="InterPro" id="IPR001031">
    <property type="entry name" value="Thioesterase"/>
</dbReference>
<evidence type="ECO:0000256" key="1">
    <source>
        <dbReference type="ARBA" id="ARBA00007169"/>
    </source>
</evidence>
<reference evidence="3 4" key="1">
    <citation type="submission" date="2017-07" db="EMBL/GenBank/DDBJ databases">
        <title>Amycolatopsis thailandensis Genome sequencing and assembly.</title>
        <authorList>
            <person name="Kaur N."/>
            <person name="Mayilraj S."/>
        </authorList>
    </citation>
    <scope>NUCLEOTIDE SEQUENCE [LARGE SCALE GENOMIC DNA]</scope>
    <source>
        <strain evidence="3 4">JCM 16380</strain>
    </source>
</reference>
<dbReference type="Pfam" id="PF00975">
    <property type="entry name" value="Thioesterase"/>
    <property type="match status" value="1"/>
</dbReference>
<dbReference type="PANTHER" id="PTHR11487:SF0">
    <property type="entry name" value="S-ACYL FATTY ACID SYNTHASE THIOESTERASE, MEDIUM CHAIN"/>
    <property type="match status" value="1"/>
</dbReference>